<reference evidence="1 2" key="1">
    <citation type="journal article" date="2019" name="Genome Biol. Evol.">
        <title>Insights into the evolution of the New World diploid cottons (Gossypium, subgenus Houzingenia) based on genome sequencing.</title>
        <authorList>
            <person name="Grover C.E."/>
            <person name="Arick M.A. 2nd"/>
            <person name="Thrash A."/>
            <person name="Conover J.L."/>
            <person name="Sanders W.S."/>
            <person name="Peterson D.G."/>
            <person name="Frelichowski J.E."/>
            <person name="Scheffler J.A."/>
            <person name="Scheffler B.E."/>
            <person name="Wendel J.F."/>
        </authorList>
    </citation>
    <scope>NUCLEOTIDE SEQUENCE [LARGE SCALE GENOMIC DNA]</scope>
    <source>
        <strain evidence="1">27</strain>
        <tissue evidence="1">Leaf</tissue>
    </source>
</reference>
<proteinExistence type="predicted"/>
<dbReference type="AlphaFoldDB" id="A0A7J8QXS4"/>
<evidence type="ECO:0000313" key="1">
    <source>
        <dbReference type="EMBL" id="MBA0606103.1"/>
    </source>
</evidence>
<dbReference type="EMBL" id="JABFAC010000002">
    <property type="protein sequence ID" value="MBA0606103.1"/>
    <property type="molecule type" value="Genomic_DNA"/>
</dbReference>
<dbReference type="Proteomes" id="UP000593561">
    <property type="component" value="Unassembled WGS sequence"/>
</dbReference>
<accession>A0A7J8QXS4</accession>
<keyword evidence="2" id="KW-1185">Reference proteome</keyword>
<protein>
    <submittedName>
        <fullName evidence="1">Uncharacterized protein</fullName>
    </submittedName>
</protein>
<organism evidence="1 2">
    <name type="scientific">Gossypium davidsonii</name>
    <name type="common">Davidson's cotton</name>
    <name type="synonym">Gossypium klotzschianum subsp. davidsonii</name>
    <dbReference type="NCBI Taxonomy" id="34287"/>
    <lineage>
        <taxon>Eukaryota</taxon>
        <taxon>Viridiplantae</taxon>
        <taxon>Streptophyta</taxon>
        <taxon>Embryophyta</taxon>
        <taxon>Tracheophyta</taxon>
        <taxon>Spermatophyta</taxon>
        <taxon>Magnoliopsida</taxon>
        <taxon>eudicotyledons</taxon>
        <taxon>Gunneridae</taxon>
        <taxon>Pentapetalae</taxon>
        <taxon>rosids</taxon>
        <taxon>malvids</taxon>
        <taxon>Malvales</taxon>
        <taxon>Malvaceae</taxon>
        <taxon>Malvoideae</taxon>
        <taxon>Gossypium</taxon>
    </lineage>
</organism>
<gene>
    <name evidence="1" type="ORF">Godav_018617</name>
</gene>
<sequence>MKTSTRFCYVPFYKKSWRAIICTFCGAILRSYR</sequence>
<comment type="caution">
    <text evidence="1">The sequence shown here is derived from an EMBL/GenBank/DDBJ whole genome shotgun (WGS) entry which is preliminary data.</text>
</comment>
<evidence type="ECO:0000313" key="2">
    <source>
        <dbReference type="Proteomes" id="UP000593561"/>
    </source>
</evidence>
<name>A0A7J8QXS4_GOSDV</name>